<sequence>MMEPLCEFCGVVRAVVYCNSDSARLCLNCDASVHSSNPLSTRHARSLLCDHCYSQAAVIRCVDHNMCVCEACEWNRNECLFLGHGRLVLKFYTGCPSFGDLFSLWSFVFDANSSCGGGDSGLEPISTTVSGNGSCTSKCVEQPDNDDDLFEPWMDLSPIIPSNPDSIQFCRDQALFFPPESKQPKGCPNFKNLGIEEGNGVCEGLTVDDVIQLNFENADEIFDCFQLTSYNNSLKDGGLDCLLMDNNISMAESKCLTESSIEASSSVQQDCETFQSASAMPAINSNVKSALENPIYNRDINLGFPHQGHVHSSTSMQLSTITGDSSATDLDCELSSMVLTGEESTLEGICPQRREKAKMRYNEKKKTRTFGKQIRYASRKARAETRKRVKGRFVKAGEEYDYDPLLQNKPE</sequence>
<proteinExistence type="inferred from homology"/>
<reference evidence="12 13" key="1">
    <citation type="journal article" date="2023" name="Plants (Basel)">
        <title>Bridging the Gap: Combining Genomics and Transcriptomics Approaches to Understand Stylosanthes scabra, an Orphan Legume from the Brazilian Caatinga.</title>
        <authorList>
            <person name="Ferreira-Neto J.R.C."/>
            <person name="da Silva M.D."/>
            <person name="Binneck E."/>
            <person name="de Melo N.F."/>
            <person name="da Silva R.H."/>
            <person name="de Melo A.L.T.M."/>
            <person name="Pandolfi V."/>
            <person name="Bustamante F.O."/>
            <person name="Brasileiro-Vidal A.C."/>
            <person name="Benko-Iseppon A.M."/>
        </authorList>
    </citation>
    <scope>NUCLEOTIDE SEQUENCE [LARGE SCALE GENOMIC DNA]</scope>
    <source>
        <tissue evidence="12">Leaves</tissue>
    </source>
</reference>
<comment type="caution">
    <text evidence="12">The sequence shown here is derived from an EMBL/GenBank/DDBJ whole genome shotgun (WGS) entry which is preliminary data.</text>
</comment>
<evidence type="ECO:0000256" key="8">
    <source>
        <dbReference type="PROSITE-ProRule" id="PRU00024"/>
    </source>
</evidence>
<dbReference type="PROSITE" id="PS50119">
    <property type="entry name" value="ZF_BBOX"/>
    <property type="match status" value="1"/>
</dbReference>
<keyword evidence="3" id="KW-0479">Metal-binding</keyword>
<dbReference type="Proteomes" id="UP001341840">
    <property type="component" value="Unassembled WGS sequence"/>
</dbReference>
<gene>
    <name evidence="12" type="ORF">PIB30_031914</name>
</gene>
<dbReference type="EMBL" id="JASCZI010241794">
    <property type="protein sequence ID" value="MED6207006.1"/>
    <property type="molecule type" value="Genomic_DNA"/>
</dbReference>
<dbReference type="InterPro" id="IPR049808">
    <property type="entry name" value="CONSTANS-like_Bbox1"/>
</dbReference>
<name>A0ABU6YAT6_9FABA</name>
<dbReference type="InterPro" id="IPR010402">
    <property type="entry name" value="CCT_domain"/>
</dbReference>
<protein>
    <submittedName>
        <fullName evidence="12">Uncharacterized protein</fullName>
    </submittedName>
</protein>
<comment type="similarity">
    <text evidence="2">Belongs to the CONSTANS family.</text>
</comment>
<keyword evidence="7 9" id="KW-0539">Nucleus</keyword>
<evidence type="ECO:0000256" key="5">
    <source>
        <dbReference type="ARBA" id="ARBA00022771"/>
    </source>
</evidence>
<evidence type="ECO:0000256" key="4">
    <source>
        <dbReference type="ARBA" id="ARBA00022737"/>
    </source>
</evidence>
<evidence type="ECO:0000256" key="6">
    <source>
        <dbReference type="ARBA" id="ARBA00022833"/>
    </source>
</evidence>
<evidence type="ECO:0000256" key="1">
    <source>
        <dbReference type="ARBA" id="ARBA00004123"/>
    </source>
</evidence>
<evidence type="ECO:0000259" key="11">
    <source>
        <dbReference type="PROSITE" id="PS51017"/>
    </source>
</evidence>
<dbReference type="InterPro" id="IPR000315">
    <property type="entry name" value="Znf_B-box"/>
</dbReference>
<comment type="subcellular location">
    <subcellularLocation>
        <location evidence="1 9">Nucleus</location>
    </subcellularLocation>
</comment>
<evidence type="ECO:0000259" key="10">
    <source>
        <dbReference type="PROSITE" id="PS50119"/>
    </source>
</evidence>
<dbReference type="SMART" id="SM00336">
    <property type="entry name" value="BBOX"/>
    <property type="match status" value="1"/>
</dbReference>
<dbReference type="CDD" id="cd19821">
    <property type="entry name" value="Bbox1_BBX-like"/>
    <property type="match status" value="1"/>
</dbReference>
<evidence type="ECO:0000313" key="13">
    <source>
        <dbReference type="Proteomes" id="UP001341840"/>
    </source>
</evidence>
<dbReference type="PANTHER" id="PTHR31717">
    <property type="entry name" value="ZINC FINGER PROTEIN CONSTANS-LIKE 10"/>
    <property type="match status" value="1"/>
</dbReference>
<dbReference type="Pfam" id="PF06203">
    <property type="entry name" value="CCT"/>
    <property type="match status" value="1"/>
</dbReference>
<evidence type="ECO:0000256" key="7">
    <source>
        <dbReference type="ARBA" id="ARBA00023242"/>
    </source>
</evidence>
<keyword evidence="13" id="KW-1185">Reference proteome</keyword>
<keyword evidence="5 8" id="KW-0863">Zinc-finger</keyword>
<evidence type="ECO:0000313" key="12">
    <source>
        <dbReference type="EMBL" id="MED6207006.1"/>
    </source>
</evidence>
<evidence type="ECO:0000256" key="2">
    <source>
        <dbReference type="ARBA" id="ARBA00010024"/>
    </source>
</evidence>
<evidence type="ECO:0000256" key="3">
    <source>
        <dbReference type="ARBA" id="ARBA00022723"/>
    </source>
</evidence>
<dbReference type="PROSITE" id="PS51017">
    <property type="entry name" value="CCT"/>
    <property type="match status" value="1"/>
</dbReference>
<keyword evidence="6" id="KW-0862">Zinc</keyword>
<feature type="domain" description="B box-type" evidence="10">
    <location>
        <begin position="1"/>
        <end position="48"/>
    </location>
</feature>
<keyword evidence="4" id="KW-0677">Repeat</keyword>
<evidence type="ECO:0000256" key="9">
    <source>
        <dbReference type="PROSITE-ProRule" id="PRU00357"/>
    </source>
</evidence>
<organism evidence="12 13">
    <name type="scientific">Stylosanthes scabra</name>
    <dbReference type="NCBI Taxonomy" id="79078"/>
    <lineage>
        <taxon>Eukaryota</taxon>
        <taxon>Viridiplantae</taxon>
        <taxon>Streptophyta</taxon>
        <taxon>Embryophyta</taxon>
        <taxon>Tracheophyta</taxon>
        <taxon>Spermatophyta</taxon>
        <taxon>Magnoliopsida</taxon>
        <taxon>eudicotyledons</taxon>
        <taxon>Gunneridae</taxon>
        <taxon>Pentapetalae</taxon>
        <taxon>rosids</taxon>
        <taxon>fabids</taxon>
        <taxon>Fabales</taxon>
        <taxon>Fabaceae</taxon>
        <taxon>Papilionoideae</taxon>
        <taxon>50 kb inversion clade</taxon>
        <taxon>dalbergioids sensu lato</taxon>
        <taxon>Dalbergieae</taxon>
        <taxon>Pterocarpus clade</taxon>
        <taxon>Stylosanthes</taxon>
    </lineage>
</organism>
<accession>A0ABU6YAT6</accession>
<feature type="domain" description="CCT" evidence="11">
    <location>
        <begin position="354"/>
        <end position="396"/>
    </location>
</feature>
<dbReference type="PANTHER" id="PTHR31717:SF46">
    <property type="entry name" value="CCT MOTIF FAMILY PROTEIN-RELATED"/>
    <property type="match status" value="1"/>
</dbReference>